<dbReference type="Pfam" id="PF19040">
    <property type="entry name" value="SGNH"/>
    <property type="match status" value="1"/>
</dbReference>
<feature type="transmembrane region" description="Helical" evidence="1">
    <location>
        <begin position="108"/>
        <end position="128"/>
    </location>
</feature>
<dbReference type="GO" id="GO:0016020">
    <property type="term" value="C:membrane"/>
    <property type="evidence" value="ECO:0007669"/>
    <property type="project" value="TreeGrafter"/>
</dbReference>
<evidence type="ECO:0000313" key="5">
    <source>
        <dbReference type="Proteomes" id="UP000285970"/>
    </source>
</evidence>
<dbReference type="Pfam" id="PF01757">
    <property type="entry name" value="Acyl_transf_3"/>
    <property type="match status" value="1"/>
</dbReference>
<dbReference type="OrthoDB" id="3404679at2"/>
<sequence length="450" mass="47747">MAALMRSRPGWVTSRPAGLAAWAGLAAVVGAGFAFTSSTPFPGVTTLLPVLGTAALIVGGSASTRWSPAAILSVRPMLFLGAISYSLYLVHWPLQQIPQSAVGYENPLPLVVTLGLGVLAVPLAWLSFRFVEEPFRTSPQAKRARTSTTLWATAAASAIVVAASSGLIVVANQTPISSGRPVEAGSNLSTPPVVPSFVPSNIAPPLRTAADDNAVIYSDGCHQEEGDTDTDGCWFGDNADAPSVVLFGDSHAASWFPTFDTLAEAGDIRLNSNTKSSCGSVLLAEERVKRSYPACDQWRRGVIERLQADPPTVIVLANFASARLGREADPAAAWEEALQRTVAELPSSSRVVVMADTADFGVTPGMCLAAHVEDTEACAVPRDEALDEPVRAVERETQGIDWIDLTDRMCDDVNCYPVVDDFLVTRDAHHLTKTFAEALAPALRERLPLG</sequence>
<keyword evidence="1" id="KW-0812">Transmembrane</keyword>
<dbReference type="PANTHER" id="PTHR23028:SF53">
    <property type="entry name" value="ACYL_TRANSF_3 DOMAIN-CONTAINING PROTEIN"/>
    <property type="match status" value="1"/>
</dbReference>
<accession>A0A3S3KU83</accession>
<organism evidence="4 5">
    <name type="scientific">Microbacterium enclense</name>
    <dbReference type="NCBI Taxonomy" id="993073"/>
    <lineage>
        <taxon>Bacteria</taxon>
        <taxon>Bacillati</taxon>
        <taxon>Actinomycetota</taxon>
        <taxon>Actinomycetes</taxon>
        <taxon>Micrococcales</taxon>
        <taxon>Microbacteriaceae</taxon>
        <taxon>Microbacterium</taxon>
    </lineage>
</organism>
<keyword evidence="4" id="KW-0012">Acyltransferase</keyword>
<keyword evidence="4" id="KW-0808">Transferase</keyword>
<keyword evidence="1" id="KW-1133">Transmembrane helix</keyword>
<dbReference type="PANTHER" id="PTHR23028">
    <property type="entry name" value="ACETYLTRANSFERASE"/>
    <property type="match status" value="1"/>
</dbReference>
<feature type="transmembrane region" description="Helical" evidence="1">
    <location>
        <begin position="149"/>
        <end position="171"/>
    </location>
</feature>
<evidence type="ECO:0000313" key="4">
    <source>
        <dbReference type="EMBL" id="RWR15816.1"/>
    </source>
</evidence>
<dbReference type="EMBL" id="RBZY01000082">
    <property type="protein sequence ID" value="RWR15816.1"/>
    <property type="molecule type" value="Genomic_DNA"/>
</dbReference>
<comment type="caution">
    <text evidence="4">The sequence shown here is derived from an EMBL/GenBank/DDBJ whole genome shotgun (WGS) entry which is preliminary data.</text>
</comment>
<dbReference type="Proteomes" id="UP000285970">
    <property type="component" value="Unassembled WGS sequence"/>
</dbReference>
<evidence type="ECO:0000256" key="1">
    <source>
        <dbReference type="SAM" id="Phobius"/>
    </source>
</evidence>
<dbReference type="RefSeq" id="WP_128218928.1">
    <property type="nucleotide sequence ID" value="NZ_RBZY01000082.1"/>
</dbReference>
<proteinExistence type="predicted"/>
<evidence type="ECO:0000259" key="2">
    <source>
        <dbReference type="Pfam" id="PF01757"/>
    </source>
</evidence>
<reference evidence="4 5" key="1">
    <citation type="journal article" date="2018" name="Front. Microbiol.">
        <title>Novel Insights Into Bacterial Dimethylsulfoniopropionate Catabolism in the East China Sea.</title>
        <authorList>
            <person name="Liu J."/>
            <person name="Liu J."/>
            <person name="Zhang S.H."/>
            <person name="Liang J."/>
            <person name="Lin H."/>
            <person name="Song D."/>
            <person name="Yang G.P."/>
            <person name="Todd J.D."/>
            <person name="Zhang X.H."/>
        </authorList>
    </citation>
    <scope>NUCLEOTIDE SEQUENCE [LARGE SCALE GENOMIC DNA]</scope>
    <source>
        <strain evidence="4 5">ZYFD042</strain>
    </source>
</reference>
<dbReference type="GO" id="GO:0016747">
    <property type="term" value="F:acyltransferase activity, transferring groups other than amino-acyl groups"/>
    <property type="evidence" value="ECO:0007669"/>
    <property type="project" value="InterPro"/>
</dbReference>
<feature type="domain" description="SGNH" evidence="3">
    <location>
        <begin position="221"/>
        <end position="444"/>
    </location>
</feature>
<feature type="transmembrane region" description="Helical" evidence="1">
    <location>
        <begin position="69"/>
        <end position="88"/>
    </location>
</feature>
<dbReference type="AlphaFoldDB" id="A0A3S3KU83"/>
<gene>
    <name evidence="4" type="ORF">D8Y23_15280</name>
</gene>
<dbReference type="GO" id="GO:0009103">
    <property type="term" value="P:lipopolysaccharide biosynthetic process"/>
    <property type="evidence" value="ECO:0007669"/>
    <property type="project" value="TreeGrafter"/>
</dbReference>
<feature type="domain" description="Acyltransferase 3" evidence="2">
    <location>
        <begin position="4"/>
        <end position="127"/>
    </location>
</feature>
<dbReference type="InterPro" id="IPR043968">
    <property type="entry name" value="SGNH"/>
</dbReference>
<feature type="transmembrane region" description="Helical" evidence="1">
    <location>
        <begin position="44"/>
        <end position="62"/>
    </location>
</feature>
<name>A0A3S3KU83_9MICO</name>
<protein>
    <submittedName>
        <fullName evidence="4">Acyltransferase</fullName>
    </submittedName>
</protein>
<keyword evidence="1" id="KW-0472">Membrane</keyword>
<dbReference type="InterPro" id="IPR050879">
    <property type="entry name" value="Acyltransferase_3"/>
</dbReference>
<dbReference type="InterPro" id="IPR002656">
    <property type="entry name" value="Acyl_transf_3_dom"/>
</dbReference>
<evidence type="ECO:0000259" key="3">
    <source>
        <dbReference type="Pfam" id="PF19040"/>
    </source>
</evidence>